<dbReference type="GO" id="GO:0003964">
    <property type="term" value="F:RNA-directed DNA polymerase activity"/>
    <property type="evidence" value="ECO:0007669"/>
    <property type="project" value="UniProtKB-KW"/>
</dbReference>
<gene>
    <name evidence="10" type="primary">Ervk7_0</name>
    <name evidence="10" type="ORF">LEILUT_R14812</name>
</gene>
<dbReference type="PANTHER" id="PTHR41694">
    <property type="entry name" value="ENDOGENOUS RETROVIRUS GROUP K MEMBER POL PROTEIN"/>
    <property type="match status" value="1"/>
</dbReference>
<organism evidence="10 11">
    <name type="scientific">Leiothrix lutea</name>
    <name type="common">Red-billed leiothrix</name>
    <name type="synonym">Sylvia lutea</name>
    <dbReference type="NCBI Taxonomy" id="36275"/>
    <lineage>
        <taxon>Eukaryota</taxon>
        <taxon>Metazoa</taxon>
        <taxon>Chordata</taxon>
        <taxon>Craniata</taxon>
        <taxon>Vertebrata</taxon>
        <taxon>Euteleostomi</taxon>
        <taxon>Archelosauria</taxon>
        <taxon>Archosauria</taxon>
        <taxon>Dinosauria</taxon>
        <taxon>Saurischia</taxon>
        <taxon>Theropoda</taxon>
        <taxon>Coelurosauria</taxon>
        <taxon>Aves</taxon>
        <taxon>Neognathae</taxon>
        <taxon>Neoaves</taxon>
        <taxon>Telluraves</taxon>
        <taxon>Australaves</taxon>
        <taxon>Passeriformes</taxon>
        <taxon>Sylvioidea</taxon>
        <taxon>Leiothrichidae</taxon>
        <taxon>Leiothrix</taxon>
    </lineage>
</organism>
<evidence type="ECO:0000313" key="11">
    <source>
        <dbReference type="Proteomes" id="UP000524007"/>
    </source>
</evidence>
<keyword evidence="1" id="KW-0808">Transferase</keyword>
<dbReference type="InterPro" id="IPR036397">
    <property type="entry name" value="RNaseH_sf"/>
</dbReference>
<evidence type="ECO:0000259" key="9">
    <source>
        <dbReference type="PROSITE" id="PS50994"/>
    </source>
</evidence>
<dbReference type="GO" id="GO:0035613">
    <property type="term" value="F:RNA stem-loop binding"/>
    <property type="evidence" value="ECO:0007669"/>
    <property type="project" value="TreeGrafter"/>
</dbReference>
<keyword evidence="2" id="KW-0548">Nucleotidyltransferase</keyword>
<keyword evidence="7" id="KW-0695">RNA-directed DNA polymerase</keyword>
<sequence length="64" mass="7066">NHACQHFLQAFALLGIPQEVKTDSGPAYTSQKVATFLMDWGVHHTFGIPHSSTGQAIIEKTYHT</sequence>
<dbReference type="InterPro" id="IPR012337">
    <property type="entry name" value="RNaseH-like_sf"/>
</dbReference>
<evidence type="ECO:0000256" key="2">
    <source>
        <dbReference type="ARBA" id="ARBA00022695"/>
    </source>
</evidence>
<dbReference type="InterPro" id="IPR001584">
    <property type="entry name" value="Integrase_cat-core"/>
</dbReference>
<dbReference type="GO" id="GO:0004519">
    <property type="term" value="F:endonuclease activity"/>
    <property type="evidence" value="ECO:0007669"/>
    <property type="project" value="UniProtKB-KW"/>
</dbReference>
<accession>A0A7L1ZV02</accession>
<protein>
    <submittedName>
        <fullName evidence="10">POK7 protein</fullName>
    </submittedName>
</protein>
<keyword evidence="8" id="KW-0511">Multifunctional enzyme</keyword>
<evidence type="ECO:0000256" key="1">
    <source>
        <dbReference type="ARBA" id="ARBA00022679"/>
    </source>
</evidence>
<evidence type="ECO:0000256" key="8">
    <source>
        <dbReference type="ARBA" id="ARBA00023268"/>
    </source>
</evidence>
<evidence type="ECO:0000256" key="6">
    <source>
        <dbReference type="ARBA" id="ARBA00022833"/>
    </source>
</evidence>
<dbReference type="GO" id="GO:0015074">
    <property type="term" value="P:DNA integration"/>
    <property type="evidence" value="ECO:0007669"/>
    <property type="project" value="InterPro"/>
</dbReference>
<comment type="caution">
    <text evidence="10">The sequence shown here is derived from an EMBL/GenBank/DDBJ whole genome shotgun (WGS) entry which is preliminary data.</text>
</comment>
<dbReference type="PROSITE" id="PS50994">
    <property type="entry name" value="INTEGRASE"/>
    <property type="match status" value="1"/>
</dbReference>
<feature type="non-terminal residue" evidence="10">
    <location>
        <position position="64"/>
    </location>
</feature>
<dbReference type="GO" id="GO:0016787">
    <property type="term" value="F:hydrolase activity"/>
    <property type="evidence" value="ECO:0007669"/>
    <property type="project" value="UniProtKB-KW"/>
</dbReference>
<evidence type="ECO:0000313" key="10">
    <source>
        <dbReference type="EMBL" id="NXP37079.1"/>
    </source>
</evidence>
<keyword evidence="6" id="KW-0862">Zinc</keyword>
<keyword evidence="3" id="KW-0540">Nuclease</keyword>
<evidence type="ECO:0000256" key="5">
    <source>
        <dbReference type="ARBA" id="ARBA00022801"/>
    </source>
</evidence>
<keyword evidence="4" id="KW-0255">Endonuclease</keyword>
<dbReference type="AlphaFoldDB" id="A0A7L1ZV02"/>
<dbReference type="Pfam" id="PF00665">
    <property type="entry name" value="rve"/>
    <property type="match status" value="1"/>
</dbReference>
<proteinExistence type="predicted"/>
<keyword evidence="11" id="KW-1185">Reference proteome</keyword>
<dbReference type="Gene3D" id="3.30.420.10">
    <property type="entry name" value="Ribonuclease H-like superfamily/Ribonuclease H"/>
    <property type="match status" value="1"/>
</dbReference>
<reference evidence="10 11" key="1">
    <citation type="submission" date="2019-09" db="EMBL/GenBank/DDBJ databases">
        <title>Bird 10,000 Genomes (B10K) Project - Family phase.</title>
        <authorList>
            <person name="Zhang G."/>
        </authorList>
    </citation>
    <scope>NUCLEOTIDE SEQUENCE [LARGE SCALE GENOMIC DNA]</scope>
    <source>
        <strain evidence="10">B10K-DU-002-43</strain>
        <tissue evidence="10">Muscle</tissue>
    </source>
</reference>
<dbReference type="SUPFAM" id="SSF53098">
    <property type="entry name" value="Ribonuclease H-like"/>
    <property type="match status" value="1"/>
</dbReference>
<evidence type="ECO:0000256" key="3">
    <source>
        <dbReference type="ARBA" id="ARBA00022722"/>
    </source>
</evidence>
<dbReference type="EMBL" id="VXBY01001379">
    <property type="protein sequence ID" value="NXP37079.1"/>
    <property type="molecule type" value="Genomic_DNA"/>
</dbReference>
<evidence type="ECO:0000256" key="4">
    <source>
        <dbReference type="ARBA" id="ARBA00022759"/>
    </source>
</evidence>
<dbReference type="Proteomes" id="UP000524007">
    <property type="component" value="Unassembled WGS sequence"/>
</dbReference>
<dbReference type="PANTHER" id="PTHR41694:SF4">
    <property type="entry name" value="ENDOGENOUS RETROVIRUS GROUP K MEMBER 10 POL PROTEIN-RELATED"/>
    <property type="match status" value="1"/>
</dbReference>
<evidence type="ECO:0000256" key="7">
    <source>
        <dbReference type="ARBA" id="ARBA00022918"/>
    </source>
</evidence>
<keyword evidence="5" id="KW-0378">Hydrolase</keyword>
<feature type="non-terminal residue" evidence="10">
    <location>
        <position position="1"/>
    </location>
</feature>
<feature type="domain" description="Integrase catalytic" evidence="9">
    <location>
        <begin position="1"/>
        <end position="64"/>
    </location>
</feature>
<name>A0A7L1ZV02_LEILU</name>